<accession>A0A4C1Z8V6</accession>
<gene>
    <name evidence="1" type="ORF">EVAR_70140_1</name>
</gene>
<sequence length="75" mass="8738">MFRRSSKFMMVENDYPEKLYHRRVSDRPYHVKVEIPSTEKVTFVEYDPHLTPVKALGVALGTSRTPSVITGERKK</sequence>
<protein>
    <submittedName>
        <fullName evidence="1">Uncharacterized protein</fullName>
    </submittedName>
</protein>
<name>A0A4C1Z8V6_EUMVA</name>
<dbReference type="EMBL" id="BGZK01001603">
    <property type="protein sequence ID" value="GBP83087.1"/>
    <property type="molecule type" value="Genomic_DNA"/>
</dbReference>
<keyword evidence="2" id="KW-1185">Reference proteome</keyword>
<dbReference type="Proteomes" id="UP000299102">
    <property type="component" value="Unassembled WGS sequence"/>
</dbReference>
<proteinExistence type="predicted"/>
<comment type="caution">
    <text evidence="1">The sequence shown here is derived from an EMBL/GenBank/DDBJ whole genome shotgun (WGS) entry which is preliminary data.</text>
</comment>
<organism evidence="1 2">
    <name type="scientific">Eumeta variegata</name>
    <name type="common">Bagworm moth</name>
    <name type="synonym">Eumeta japonica</name>
    <dbReference type="NCBI Taxonomy" id="151549"/>
    <lineage>
        <taxon>Eukaryota</taxon>
        <taxon>Metazoa</taxon>
        <taxon>Ecdysozoa</taxon>
        <taxon>Arthropoda</taxon>
        <taxon>Hexapoda</taxon>
        <taxon>Insecta</taxon>
        <taxon>Pterygota</taxon>
        <taxon>Neoptera</taxon>
        <taxon>Endopterygota</taxon>
        <taxon>Lepidoptera</taxon>
        <taxon>Glossata</taxon>
        <taxon>Ditrysia</taxon>
        <taxon>Tineoidea</taxon>
        <taxon>Psychidae</taxon>
        <taxon>Oiketicinae</taxon>
        <taxon>Eumeta</taxon>
    </lineage>
</organism>
<evidence type="ECO:0000313" key="2">
    <source>
        <dbReference type="Proteomes" id="UP000299102"/>
    </source>
</evidence>
<reference evidence="1 2" key="1">
    <citation type="journal article" date="2019" name="Commun. Biol.">
        <title>The bagworm genome reveals a unique fibroin gene that provides high tensile strength.</title>
        <authorList>
            <person name="Kono N."/>
            <person name="Nakamura H."/>
            <person name="Ohtoshi R."/>
            <person name="Tomita M."/>
            <person name="Numata K."/>
            <person name="Arakawa K."/>
        </authorList>
    </citation>
    <scope>NUCLEOTIDE SEQUENCE [LARGE SCALE GENOMIC DNA]</scope>
</reference>
<evidence type="ECO:0000313" key="1">
    <source>
        <dbReference type="EMBL" id="GBP83087.1"/>
    </source>
</evidence>
<dbReference type="AlphaFoldDB" id="A0A4C1Z8V6"/>